<protein>
    <submittedName>
        <fullName evidence="1">Uncharacterized protein</fullName>
    </submittedName>
</protein>
<evidence type="ECO:0000313" key="1">
    <source>
        <dbReference type="EnsemblPlants" id="AVESA.00010b.r2.2CG0305210.1.CDS"/>
    </source>
</evidence>
<dbReference type="Proteomes" id="UP001732700">
    <property type="component" value="Chromosome 2C"/>
</dbReference>
<organism evidence="1 2">
    <name type="scientific">Avena sativa</name>
    <name type="common">Oat</name>
    <dbReference type="NCBI Taxonomy" id="4498"/>
    <lineage>
        <taxon>Eukaryota</taxon>
        <taxon>Viridiplantae</taxon>
        <taxon>Streptophyta</taxon>
        <taxon>Embryophyta</taxon>
        <taxon>Tracheophyta</taxon>
        <taxon>Spermatophyta</taxon>
        <taxon>Magnoliopsida</taxon>
        <taxon>Liliopsida</taxon>
        <taxon>Poales</taxon>
        <taxon>Poaceae</taxon>
        <taxon>BOP clade</taxon>
        <taxon>Pooideae</taxon>
        <taxon>Poodae</taxon>
        <taxon>Poeae</taxon>
        <taxon>Poeae Chloroplast Group 1 (Aveneae type)</taxon>
        <taxon>Aveninae</taxon>
        <taxon>Avena</taxon>
    </lineage>
</organism>
<evidence type="ECO:0000313" key="2">
    <source>
        <dbReference type="Proteomes" id="UP001732700"/>
    </source>
</evidence>
<proteinExistence type="predicted"/>
<reference evidence="1" key="1">
    <citation type="submission" date="2021-05" db="EMBL/GenBank/DDBJ databases">
        <authorList>
            <person name="Scholz U."/>
            <person name="Mascher M."/>
            <person name="Fiebig A."/>
        </authorList>
    </citation>
    <scope>NUCLEOTIDE SEQUENCE [LARGE SCALE GENOMIC DNA]</scope>
</reference>
<accession>A0ACD5USD0</accession>
<sequence length="374" mass="39603">MRSQPNYKKKVHSISKARTKRRKESLPYKVGVASFRRRGETKLKQPPPVNGPLTTSELSGSLLKCYPAPAGTNNTALHPLLGALPSAAAPTGFASLRSGGTGRDRAFARALCFGDCTPPADCLRCVSDASRNITDSCGTSRRAGIWTEGCSVTYAIDTNASSPSADAFRSRAIISGPDAERVGNGSEQAELRNLAALALSLAPRAAADRARMLATADATAVASNYASRSTVRVLAQCARDRTPADCQRCLEDSAREVARCCWGLDPWRGGVAAAVVGFNCYLRFEVATARVALPELIWLAMKDNVGLTVAVGIIVAAILAIFLLNRKIKRRKSAIQAQIAALEADLARAKAAARQRQAALARGAQTVAAPARTI</sequence>
<reference evidence="1" key="2">
    <citation type="submission" date="2025-09" db="UniProtKB">
        <authorList>
            <consortium name="EnsemblPlants"/>
        </authorList>
    </citation>
    <scope>IDENTIFICATION</scope>
</reference>
<name>A0ACD5USD0_AVESA</name>
<dbReference type="EnsemblPlants" id="AVESA.00010b.r2.2CG0305210.1">
    <property type="protein sequence ID" value="AVESA.00010b.r2.2CG0305210.1.CDS"/>
    <property type="gene ID" value="AVESA.00010b.r2.2CG0305210"/>
</dbReference>
<keyword evidence="2" id="KW-1185">Reference proteome</keyword>